<dbReference type="InterPro" id="IPR003439">
    <property type="entry name" value="ABC_transporter-like_ATP-bd"/>
</dbReference>
<evidence type="ECO:0000259" key="11">
    <source>
        <dbReference type="PROSITE" id="PS50929"/>
    </source>
</evidence>
<dbReference type="SMART" id="SM00382">
    <property type="entry name" value="AAA"/>
    <property type="match status" value="1"/>
</dbReference>
<accession>A0A4Q0I3V3</accession>
<sequence>MLRLLKYTKKKDWLFALLAIGFIVVQVWLDLKMPDYMNIITQIAQGKSHMGGEAYKLSDIWGNGGKMLLCALGSMASSVVTSFFVVNVAADFSARIRENLYVKVQSFSNNEISKFSTASLITRSTNDVQQVQTLITMGLQLMIKAPITAVWAIVKIAGKQWQWSAAVAIAVGFMLTAIIIIISLVVQKFKKIQKLTDDLNRVTRENLTGIRVIRAYNAENYQKDKFEGINEDMTKTQLFTGRVMAFIGPIMSMVMNGIALAIYWIGADLINKATIMEFPTLFGDMVVYMAYGMQIIASFMMLAMMFMIAPRSLVSAKRINEVLSTEISIKDGNGVSKTDIQGTVEFKNVSFRYPDGQSNVLQNISFKVNKGETVAFIGSTGCGKTSLVNLITRFYDATSGEVLVDGYNVRDYKKDELSRKIGYVSQKAVLFSGDIQSNINFGDNDADISAIEKAISISQSEEFVKLQKNGLEAHVAQGGQNFSGGQKQRLSIARALARKAEIFIFDDTFSALDYKTDKILRNALKTKMKDSTCIIVAQRIGTIIDADQIFVIDNGEIVGHGTHKELLNTCDTYKEIAQSQLSEEELKNA</sequence>
<dbReference type="InterPro" id="IPR011527">
    <property type="entry name" value="ABC1_TM_dom"/>
</dbReference>
<dbReference type="Pfam" id="PF00005">
    <property type="entry name" value="ABC_tran"/>
    <property type="match status" value="1"/>
</dbReference>
<keyword evidence="7 9" id="KW-1133">Transmembrane helix</keyword>
<dbReference type="InterPro" id="IPR027417">
    <property type="entry name" value="P-loop_NTPase"/>
</dbReference>
<evidence type="ECO:0000313" key="13">
    <source>
        <dbReference type="Proteomes" id="UP000289166"/>
    </source>
</evidence>
<keyword evidence="5" id="KW-0547">Nucleotide-binding</keyword>
<dbReference type="Gene3D" id="1.20.1560.10">
    <property type="entry name" value="ABC transporter type 1, transmembrane domain"/>
    <property type="match status" value="1"/>
</dbReference>
<organism evidence="12 13">
    <name type="scientific">Acetivibrio mesophilus</name>
    <dbReference type="NCBI Taxonomy" id="2487273"/>
    <lineage>
        <taxon>Bacteria</taxon>
        <taxon>Bacillati</taxon>
        <taxon>Bacillota</taxon>
        <taxon>Clostridia</taxon>
        <taxon>Eubacteriales</taxon>
        <taxon>Oscillospiraceae</taxon>
        <taxon>Acetivibrio</taxon>
    </lineage>
</organism>
<dbReference type="PANTHER" id="PTHR43394">
    <property type="entry name" value="ATP-DEPENDENT PERMEASE MDL1, MITOCHONDRIAL"/>
    <property type="match status" value="1"/>
</dbReference>
<gene>
    <name evidence="12" type="ORF">EFD62_17020</name>
</gene>
<keyword evidence="3" id="KW-1003">Cell membrane</keyword>
<dbReference type="GO" id="GO:0005524">
    <property type="term" value="F:ATP binding"/>
    <property type="evidence" value="ECO:0007669"/>
    <property type="project" value="UniProtKB-KW"/>
</dbReference>
<dbReference type="PANTHER" id="PTHR43394:SF1">
    <property type="entry name" value="ATP-BINDING CASSETTE SUB-FAMILY B MEMBER 10, MITOCHONDRIAL"/>
    <property type="match status" value="1"/>
</dbReference>
<evidence type="ECO:0000256" key="4">
    <source>
        <dbReference type="ARBA" id="ARBA00022692"/>
    </source>
</evidence>
<dbReference type="PROSITE" id="PS00211">
    <property type="entry name" value="ABC_TRANSPORTER_1"/>
    <property type="match status" value="1"/>
</dbReference>
<evidence type="ECO:0000313" key="12">
    <source>
        <dbReference type="EMBL" id="RXE57572.1"/>
    </source>
</evidence>
<comment type="subcellular location">
    <subcellularLocation>
        <location evidence="1">Cell membrane</location>
        <topology evidence="1">Multi-pass membrane protein</topology>
    </subcellularLocation>
</comment>
<dbReference type="FunFam" id="3.40.50.300:FF:000854">
    <property type="entry name" value="Multidrug ABC transporter ATP-binding protein"/>
    <property type="match status" value="1"/>
</dbReference>
<dbReference type="GO" id="GO:0016887">
    <property type="term" value="F:ATP hydrolysis activity"/>
    <property type="evidence" value="ECO:0007669"/>
    <property type="project" value="InterPro"/>
</dbReference>
<dbReference type="OrthoDB" id="9762778at2"/>
<keyword evidence="8 9" id="KW-0472">Membrane</keyword>
<evidence type="ECO:0000259" key="10">
    <source>
        <dbReference type="PROSITE" id="PS50893"/>
    </source>
</evidence>
<dbReference type="EMBL" id="RLII01000057">
    <property type="protein sequence ID" value="RXE57572.1"/>
    <property type="molecule type" value="Genomic_DNA"/>
</dbReference>
<evidence type="ECO:0000256" key="1">
    <source>
        <dbReference type="ARBA" id="ARBA00004651"/>
    </source>
</evidence>
<dbReference type="CDD" id="cd18548">
    <property type="entry name" value="ABC_6TM_Tm287_like"/>
    <property type="match status" value="1"/>
</dbReference>
<dbReference type="SUPFAM" id="SSF52540">
    <property type="entry name" value="P-loop containing nucleoside triphosphate hydrolases"/>
    <property type="match status" value="1"/>
</dbReference>
<evidence type="ECO:0000256" key="9">
    <source>
        <dbReference type="SAM" id="Phobius"/>
    </source>
</evidence>
<keyword evidence="6 12" id="KW-0067">ATP-binding</keyword>
<feature type="transmembrane region" description="Helical" evidence="9">
    <location>
        <begin position="12"/>
        <end position="29"/>
    </location>
</feature>
<protein>
    <submittedName>
        <fullName evidence="12">ABC transporter ATP-binding protein</fullName>
    </submittedName>
</protein>
<dbReference type="InterPro" id="IPR003593">
    <property type="entry name" value="AAA+_ATPase"/>
</dbReference>
<dbReference type="InterPro" id="IPR039421">
    <property type="entry name" value="Type_1_exporter"/>
</dbReference>
<dbReference type="GO" id="GO:0005886">
    <property type="term" value="C:plasma membrane"/>
    <property type="evidence" value="ECO:0007669"/>
    <property type="project" value="UniProtKB-SubCell"/>
</dbReference>
<dbReference type="PROSITE" id="PS50893">
    <property type="entry name" value="ABC_TRANSPORTER_2"/>
    <property type="match status" value="1"/>
</dbReference>
<name>A0A4Q0I3V3_9FIRM</name>
<dbReference type="InterPro" id="IPR017871">
    <property type="entry name" value="ABC_transporter-like_CS"/>
</dbReference>
<keyword evidence="4 9" id="KW-0812">Transmembrane</keyword>
<feature type="transmembrane region" description="Helical" evidence="9">
    <location>
        <begin position="166"/>
        <end position="186"/>
    </location>
</feature>
<keyword evidence="2" id="KW-0813">Transport</keyword>
<dbReference type="InterPro" id="IPR036640">
    <property type="entry name" value="ABC1_TM_sf"/>
</dbReference>
<dbReference type="RefSeq" id="WP_069193237.1">
    <property type="nucleotide sequence ID" value="NZ_RLII01000057.1"/>
</dbReference>
<evidence type="ECO:0000256" key="3">
    <source>
        <dbReference type="ARBA" id="ARBA00022475"/>
    </source>
</evidence>
<dbReference type="Pfam" id="PF00664">
    <property type="entry name" value="ABC_membrane"/>
    <property type="match status" value="1"/>
</dbReference>
<evidence type="ECO:0000256" key="7">
    <source>
        <dbReference type="ARBA" id="ARBA00022989"/>
    </source>
</evidence>
<evidence type="ECO:0000256" key="2">
    <source>
        <dbReference type="ARBA" id="ARBA00022448"/>
    </source>
</evidence>
<dbReference type="SUPFAM" id="SSF90123">
    <property type="entry name" value="ABC transporter transmembrane region"/>
    <property type="match status" value="1"/>
</dbReference>
<feature type="domain" description="ABC transmembrane type-1" evidence="11">
    <location>
        <begin position="17"/>
        <end position="311"/>
    </location>
</feature>
<comment type="caution">
    <text evidence="12">The sequence shown here is derived from an EMBL/GenBank/DDBJ whole genome shotgun (WGS) entry which is preliminary data.</text>
</comment>
<evidence type="ECO:0000256" key="8">
    <source>
        <dbReference type="ARBA" id="ARBA00023136"/>
    </source>
</evidence>
<feature type="transmembrane region" description="Helical" evidence="9">
    <location>
        <begin position="133"/>
        <end position="154"/>
    </location>
</feature>
<evidence type="ECO:0000256" key="6">
    <source>
        <dbReference type="ARBA" id="ARBA00022840"/>
    </source>
</evidence>
<proteinExistence type="predicted"/>
<dbReference type="Proteomes" id="UP000289166">
    <property type="component" value="Unassembled WGS sequence"/>
</dbReference>
<keyword evidence="13" id="KW-1185">Reference proteome</keyword>
<dbReference type="GO" id="GO:0015421">
    <property type="term" value="F:ABC-type oligopeptide transporter activity"/>
    <property type="evidence" value="ECO:0007669"/>
    <property type="project" value="TreeGrafter"/>
</dbReference>
<feature type="domain" description="ABC transporter" evidence="10">
    <location>
        <begin position="344"/>
        <end position="579"/>
    </location>
</feature>
<evidence type="ECO:0000256" key="5">
    <source>
        <dbReference type="ARBA" id="ARBA00022741"/>
    </source>
</evidence>
<feature type="transmembrane region" description="Helical" evidence="9">
    <location>
        <begin position="285"/>
        <end position="309"/>
    </location>
</feature>
<dbReference type="Gene3D" id="3.40.50.300">
    <property type="entry name" value="P-loop containing nucleotide triphosphate hydrolases"/>
    <property type="match status" value="1"/>
</dbReference>
<feature type="transmembrane region" description="Helical" evidence="9">
    <location>
        <begin position="243"/>
        <end position="265"/>
    </location>
</feature>
<dbReference type="AlphaFoldDB" id="A0A4Q0I3V3"/>
<feature type="transmembrane region" description="Helical" evidence="9">
    <location>
        <begin position="66"/>
        <end position="90"/>
    </location>
</feature>
<dbReference type="PROSITE" id="PS50929">
    <property type="entry name" value="ABC_TM1F"/>
    <property type="match status" value="1"/>
</dbReference>
<reference evidence="13" key="1">
    <citation type="submission" date="2018-11" db="EMBL/GenBank/DDBJ databases">
        <title>Genome sequencing of a novel mesophilic and cellulolytic organism within the genus Hungateiclostridium.</title>
        <authorList>
            <person name="Rettenmaier R."/>
            <person name="Liebl W."/>
            <person name="Zverlov V."/>
        </authorList>
    </citation>
    <scope>NUCLEOTIDE SEQUENCE [LARGE SCALE GENOMIC DNA]</scope>
    <source>
        <strain evidence="13">N2K1</strain>
    </source>
</reference>